<evidence type="ECO:0000256" key="4">
    <source>
        <dbReference type="SAM" id="SignalP"/>
    </source>
</evidence>
<sequence length="715" mass="71023">MRPLPATLRRAVSASLALLLATAVAVLAAAPPATAHGTLAMSTPAEGATVTEPLSAVELYFTEKVASNAYFTITAPGGGRLDNGWTYGSPKPLAKPVREYFMVEGKFEPREYTTGFPAVVTVAHLPAAGQYSVSYLSVASDGEPVRGTMTFTYSGRATAAPQGWSVPTNQPDPALVAAAEQHGTSGHGSTGAAAAPPASSPPAAAAPAPAEDEGGSGWIAWSGWAVAIAAAVAGFVGWRRKAVPAGRPSGRTRSSGGASRQRAGGNRPGTKAAASARSGSAAGKGTPSPERSGAGRGMSSPERSGAGKGAALSDRNGGSAGGTGTATPDSGGGSAGGAAGKAGGSGGGAGNGRRVTIPAARKPGSVVTASAQPASKEPAGEPEPAEGGDRRVSDVDEVAPAGGLTNTRLALVAGGLVVALLAGFGLGRLGGDGERAGGGAAATVPAGAATGGAVSAGDGHQHPAGTGAHSHPGDGSGGEAQATGMSVSGGGYTLRPERRTQAAGSTVNYTFRVVGADRQPATRFAVVHDKPLHLVVVGRDLSGYQHLHPAMAPDGTWSVPLKLARAGGYRVYADFTVTAADGTQLPLVLGVDHHVPGAHTPAALPPAAPQATAGPFAVSMEGTPTVGVTAPMFFRVSRTGAPGPATLERYLGAYGHLVVVREGDLGYVHVHPEAELVDGAVKFWLTAPSAGRYRAFFDFQVGGQVHTAEYTIDIP</sequence>
<evidence type="ECO:0000313" key="7">
    <source>
        <dbReference type="Proteomes" id="UP000482800"/>
    </source>
</evidence>
<organism evidence="6 7">
    <name type="scientific">Phytohabitans houttuyneae</name>
    <dbReference type="NCBI Taxonomy" id="1076126"/>
    <lineage>
        <taxon>Bacteria</taxon>
        <taxon>Bacillati</taxon>
        <taxon>Actinomycetota</taxon>
        <taxon>Actinomycetes</taxon>
        <taxon>Micromonosporales</taxon>
        <taxon>Micromonosporaceae</taxon>
    </lineage>
</organism>
<feature type="compositionally biased region" description="Low complexity" evidence="3">
    <location>
        <begin position="245"/>
        <end position="285"/>
    </location>
</feature>
<reference evidence="6 7" key="2">
    <citation type="submission" date="2020-03" db="EMBL/GenBank/DDBJ databases">
        <authorList>
            <person name="Ichikawa N."/>
            <person name="Kimura A."/>
            <person name="Kitahashi Y."/>
            <person name="Uohara A."/>
        </authorList>
    </citation>
    <scope>NUCLEOTIDE SEQUENCE [LARGE SCALE GENOMIC DNA]</scope>
    <source>
        <strain evidence="6 7">NBRC 108639</strain>
    </source>
</reference>
<feature type="chain" id="PRO_5028886114" description="CopC domain-containing protein" evidence="4">
    <location>
        <begin position="36"/>
        <end position="715"/>
    </location>
</feature>
<evidence type="ECO:0000259" key="5">
    <source>
        <dbReference type="Pfam" id="PF04234"/>
    </source>
</evidence>
<proteinExistence type="predicted"/>
<gene>
    <name evidence="6" type="ORF">Phou_002560</name>
</gene>
<dbReference type="InterPro" id="IPR014756">
    <property type="entry name" value="Ig_E-set"/>
</dbReference>
<accession>A0A6V8K297</accession>
<dbReference type="InterPro" id="IPR014755">
    <property type="entry name" value="Cu-Rt/internalin_Ig-like"/>
</dbReference>
<feature type="compositionally biased region" description="Gly residues" evidence="3">
    <location>
        <begin position="318"/>
        <end position="351"/>
    </location>
</feature>
<evidence type="ECO:0000256" key="3">
    <source>
        <dbReference type="SAM" id="MobiDB-lite"/>
    </source>
</evidence>
<dbReference type="Proteomes" id="UP000482800">
    <property type="component" value="Unassembled WGS sequence"/>
</dbReference>
<feature type="region of interest" description="Disordered" evidence="3">
    <location>
        <begin position="243"/>
        <end position="392"/>
    </location>
</feature>
<feature type="signal peptide" evidence="4">
    <location>
        <begin position="1"/>
        <end position="35"/>
    </location>
</feature>
<dbReference type="GO" id="GO:0042597">
    <property type="term" value="C:periplasmic space"/>
    <property type="evidence" value="ECO:0007669"/>
    <property type="project" value="InterPro"/>
</dbReference>
<evidence type="ECO:0000256" key="2">
    <source>
        <dbReference type="ARBA" id="ARBA00023008"/>
    </source>
</evidence>
<comment type="caution">
    <text evidence="6">The sequence shown here is derived from an EMBL/GenBank/DDBJ whole genome shotgun (WGS) entry which is preliminary data.</text>
</comment>
<feature type="compositionally biased region" description="Low complexity" evidence="3">
    <location>
        <begin position="192"/>
        <end position="209"/>
    </location>
</feature>
<feature type="region of interest" description="Disordered" evidence="3">
    <location>
        <begin position="179"/>
        <end position="214"/>
    </location>
</feature>
<dbReference type="GO" id="GO:0046688">
    <property type="term" value="P:response to copper ion"/>
    <property type="evidence" value="ECO:0007669"/>
    <property type="project" value="InterPro"/>
</dbReference>
<dbReference type="RefSeq" id="WP_173052774.1">
    <property type="nucleotide sequence ID" value="NZ_BAABGO010000003.1"/>
</dbReference>
<feature type="region of interest" description="Disordered" evidence="3">
    <location>
        <begin position="451"/>
        <end position="492"/>
    </location>
</feature>
<dbReference type="EMBL" id="BLPF01000001">
    <property type="protein sequence ID" value="GFJ76076.1"/>
    <property type="molecule type" value="Genomic_DNA"/>
</dbReference>
<dbReference type="Gene3D" id="2.60.40.1220">
    <property type="match status" value="1"/>
</dbReference>
<dbReference type="InterPro" id="IPR007348">
    <property type="entry name" value="CopC_dom"/>
</dbReference>
<dbReference type="Pfam" id="PF04234">
    <property type="entry name" value="CopC"/>
    <property type="match status" value="1"/>
</dbReference>
<dbReference type="GO" id="GO:0005507">
    <property type="term" value="F:copper ion binding"/>
    <property type="evidence" value="ECO:0007669"/>
    <property type="project" value="InterPro"/>
</dbReference>
<keyword evidence="7" id="KW-1185">Reference proteome</keyword>
<evidence type="ECO:0000313" key="6">
    <source>
        <dbReference type="EMBL" id="GFJ76076.1"/>
    </source>
</evidence>
<reference evidence="6 7" key="1">
    <citation type="submission" date="2020-03" db="EMBL/GenBank/DDBJ databases">
        <title>Whole genome shotgun sequence of Phytohabitans houttuyneae NBRC 108639.</title>
        <authorList>
            <person name="Komaki H."/>
            <person name="Tamura T."/>
        </authorList>
    </citation>
    <scope>NUCLEOTIDE SEQUENCE [LARGE SCALE GENOMIC DNA]</scope>
    <source>
        <strain evidence="6 7">NBRC 108639</strain>
    </source>
</reference>
<dbReference type="SUPFAM" id="SSF81296">
    <property type="entry name" value="E set domains"/>
    <property type="match status" value="1"/>
</dbReference>
<name>A0A6V8K297_9ACTN</name>
<keyword evidence="1 4" id="KW-0732">Signal</keyword>
<keyword evidence="2" id="KW-0186">Copper</keyword>
<dbReference type="AlphaFoldDB" id="A0A6V8K297"/>
<protein>
    <recommendedName>
        <fullName evidence="5">CopC domain-containing protein</fullName>
    </recommendedName>
</protein>
<feature type="domain" description="CopC" evidence="5">
    <location>
        <begin position="36"/>
        <end position="152"/>
    </location>
</feature>
<evidence type="ECO:0000256" key="1">
    <source>
        <dbReference type="ARBA" id="ARBA00022729"/>
    </source>
</evidence>